<reference evidence="6 7" key="1">
    <citation type="submission" date="2019-03" db="EMBL/GenBank/DDBJ databases">
        <title>Complete genome sequence of Ferrigenium kumadai strain An22, a microaerophilic iron-oxidizing bacterium isolated from a paddy field soil.</title>
        <authorList>
            <person name="Watanabe T."/>
            <person name="Asakawa S."/>
        </authorList>
    </citation>
    <scope>NUCLEOTIDE SEQUENCE [LARGE SCALE GENOMIC DNA]</scope>
    <source>
        <strain evidence="6 7">An22</strain>
    </source>
</reference>
<dbReference type="PANTHER" id="PTHR34001">
    <property type="entry name" value="BLL7405 PROTEIN"/>
    <property type="match status" value="1"/>
</dbReference>
<dbReference type="PANTHER" id="PTHR34001:SF3">
    <property type="entry name" value="BLL7405 PROTEIN"/>
    <property type="match status" value="1"/>
</dbReference>
<evidence type="ECO:0000256" key="2">
    <source>
        <dbReference type="ARBA" id="ARBA00022729"/>
    </source>
</evidence>
<proteinExistence type="predicted"/>
<dbReference type="InterPro" id="IPR027385">
    <property type="entry name" value="Beta-barrel_OMP"/>
</dbReference>
<gene>
    <name evidence="6" type="ORF">FGKAn22_02420</name>
</gene>
<evidence type="ECO:0000256" key="4">
    <source>
        <dbReference type="SAM" id="SignalP"/>
    </source>
</evidence>
<dbReference type="RefSeq" id="WP_212786179.1">
    <property type="nucleotide sequence ID" value="NZ_AP019536.1"/>
</dbReference>
<dbReference type="Proteomes" id="UP001319121">
    <property type="component" value="Chromosome"/>
</dbReference>
<keyword evidence="7" id="KW-1185">Reference proteome</keyword>
<sequence length="229" mass="24086">MNRHQMISGLLCLLAAGVAQCAQAAPADGWDGCYAGVHGGYGSASIGGVDLLVNNAIGSATADGGVIGGQAGCDRQSANWVMGGQLSASKGFLSGSHQYHLGSGPFNRVTYNVDYLASLAGRIGYVFQPQTLAYLKVGGAMTRTNHNDSDPAPLFGVPYTGNKTATRNGWLVGVGLERKIGSDLSGFVEFNYMDFGRQNVTIAYSDGVIATYSFRQKLSYLGLGVNYRY</sequence>
<protein>
    <recommendedName>
        <fullName evidence="5">Outer membrane protein beta-barrel domain-containing protein</fullName>
    </recommendedName>
</protein>
<feature type="chain" id="PRO_5042986252" description="Outer membrane protein beta-barrel domain-containing protein" evidence="4">
    <location>
        <begin position="25"/>
        <end position="229"/>
    </location>
</feature>
<dbReference type="SUPFAM" id="SSF56925">
    <property type="entry name" value="OMPA-like"/>
    <property type="match status" value="1"/>
</dbReference>
<dbReference type="EMBL" id="AP019536">
    <property type="protein sequence ID" value="BBI98549.1"/>
    <property type="molecule type" value="Genomic_DNA"/>
</dbReference>
<accession>A0AAN1SZB5</accession>
<feature type="domain" description="Outer membrane protein beta-barrel" evidence="5">
    <location>
        <begin position="13"/>
        <end position="203"/>
    </location>
</feature>
<dbReference type="GO" id="GO:0009279">
    <property type="term" value="C:cell outer membrane"/>
    <property type="evidence" value="ECO:0007669"/>
    <property type="project" value="UniProtKB-SubCell"/>
</dbReference>
<keyword evidence="3" id="KW-0472">Membrane</keyword>
<dbReference type="InterPro" id="IPR051692">
    <property type="entry name" value="OMP-like"/>
</dbReference>
<evidence type="ECO:0000313" key="7">
    <source>
        <dbReference type="Proteomes" id="UP001319121"/>
    </source>
</evidence>
<evidence type="ECO:0000256" key="3">
    <source>
        <dbReference type="ARBA" id="ARBA00023136"/>
    </source>
</evidence>
<organism evidence="6 7">
    <name type="scientific">Ferrigenium kumadai</name>
    <dbReference type="NCBI Taxonomy" id="1682490"/>
    <lineage>
        <taxon>Bacteria</taxon>
        <taxon>Pseudomonadati</taxon>
        <taxon>Pseudomonadota</taxon>
        <taxon>Betaproteobacteria</taxon>
        <taxon>Nitrosomonadales</taxon>
        <taxon>Gallionellaceae</taxon>
        <taxon>Ferrigenium</taxon>
    </lineage>
</organism>
<comment type="subcellular location">
    <subcellularLocation>
        <location evidence="1">Cell outer membrane</location>
    </subcellularLocation>
</comment>
<evidence type="ECO:0000256" key="1">
    <source>
        <dbReference type="ARBA" id="ARBA00004442"/>
    </source>
</evidence>
<dbReference type="Gene3D" id="2.40.160.20">
    <property type="match status" value="1"/>
</dbReference>
<dbReference type="KEGG" id="fku:FGKAn22_02420"/>
<dbReference type="AlphaFoldDB" id="A0AAN1SZB5"/>
<evidence type="ECO:0000259" key="5">
    <source>
        <dbReference type="Pfam" id="PF13505"/>
    </source>
</evidence>
<dbReference type="InterPro" id="IPR011250">
    <property type="entry name" value="OMP/PagP_B-barrel"/>
</dbReference>
<keyword evidence="2 4" id="KW-0732">Signal</keyword>
<dbReference type="Pfam" id="PF13505">
    <property type="entry name" value="OMP_b-brl"/>
    <property type="match status" value="1"/>
</dbReference>
<evidence type="ECO:0000313" key="6">
    <source>
        <dbReference type="EMBL" id="BBI98549.1"/>
    </source>
</evidence>
<feature type="signal peptide" evidence="4">
    <location>
        <begin position="1"/>
        <end position="24"/>
    </location>
</feature>
<name>A0AAN1SZB5_9PROT</name>